<dbReference type="InterPro" id="IPR004437">
    <property type="entry name" value="ParB/RepB/Spo0J"/>
</dbReference>
<dbReference type="Gene3D" id="3.90.1530.30">
    <property type="match status" value="1"/>
</dbReference>
<dbReference type="InterPro" id="IPR036086">
    <property type="entry name" value="ParB/Sulfiredoxin_sf"/>
</dbReference>
<protein>
    <recommendedName>
        <fullName evidence="2">ParB-like N-terminal domain-containing protein</fullName>
    </recommendedName>
</protein>
<evidence type="ECO:0000313" key="3">
    <source>
        <dbReference type="EMBL" id="OHA17744.1"/>
    </source>
</evidence>
<evidence type="ECO:0000313" key="4">
    <source>
        <dbReference type="Proteomes" id="UP000178873"/>
    </source>
</evidence>
<dbReference type="Proteomes" id="UP000178873">
    <property type="component" value="Unassembled WGS sequence"/>
</dbReference>
<dbReference type="SUPFAM" id="SSF110849">
    <property type="entry name" value="ParB/Sulfiredoxin"/>
    <property type="match status" value="1"/>
</dbReference>
<dbReference type="GO" id="GO:0003677">
    <property type="term" value="F:DNA binding"/>
    <property type="evidence" value="ECO:0007669"/>
    <property type="project" value="InterPro"/>
</dbReference>
<comment type="caution">
    <text evidence="3">The sequence shown here is derived from an EMBL/GenBank/DDBJ whole genome shotgun (WGS) entry which is preliminary data.</text>
</comment>
<proteinExistence type="inferred from homology"/>
<comment type="similarity">
    <text evidence="1">Belongs to the ParB family.</text>
</comment>
<dbReference type="AlphaFoldDB" id="A0A1G2M1U9"/>
<feature type="domain" description="ParB-like N-terminal" evidence="2">
    <location>
        <begin position="259"/>
        <end position="356"/>
    </location>
</feature>
<name>A0A1G2M1U9_9BACT</name>
<sequence>MPVTTLSRDEFKILSVSGKSKRRGDPDTLANSTLRSLHFVEKSGADLSTVYQYAVPKAALVDIYRIRINGDGDRGFRATIFVQVNFDKEVIMDDGRVLHRRKPDPKSEAVEFTVEGKKLDEWKILCLPIPQPGFTQVPPETHEYIAPTRPLIATELKRPVSSLSPIANRAPVVSKLFKPKKTEVKKGRSTVIVQPASKPAFPIAPPSLPVKLVVKTPEISELVSPSPRIAGEFLTDSVETGGNGSRPVAPAFPPPPTIVRVPVNRIRRFEGQPRKIFKTKTLRELGESMRQEGQRVPVEVIKIEGDPDHDHELIGGERRWRAAQLVGLPYLDAIVRSREEIPNSRVQHRKSFAENVGRESMSHLDIALGLVKEKEGGASVVELQKLCAGKSDAWVYSHMSLVKLVLPLRALLDPTLPRGQRLTFQMGQQLAMLPPEQQEEQYRKALEFAGPKLRLLKLKEVVNELVPDRSRGRPRKPSDVREQIERLVPRITADTLVANGFPENVFDSLAQNRPPREVTDMCKQLEEAAKGLVKLAKKIRDAQKRVVS</sequence>
<dbReference type="InterPro" id="IPR050336">
    <property type="entry name" value="Chromosome_partition/occlusion"/>
</dbReference>
<dbReference type="EMBL" id="MHRF01000013">
    <property type="protein sequence ID" value="OHA17744.1"/>
    <property type="molecule type" value="Genomic_DNA"/>
</dbReference>
<dbReference type="InterPro" id="IPR003115">
    <property type="entry name" value="ParB_N"/>
</dbReference>
<dbReference type="Pfam" id="PF02195">
    <property type="entry name" value="ParB_N"/>
    <property type="match status" value="1"/>
</dbReference>
<gene>
    <name evidence="3" type="ORF">A2664_03990</name>
</gene>
<evidence type="ECO:0000259" key="2">
    <source>
        <dbReference type="SMART" id="SM00470"/>
    </source>
</evidence>
<dbReference type="STRING" id="1802301.A2664_03990"/>
<evidence type="ECO:0000256" key="1">
    <source>
        <dbReference type="ARBA" id="ARBA00006295"/>
    </source>
</evidence>
<dbReference type="GO" id="GO:0007059">
    <property type="term" value="P:chromosome segregation"/>
    <property type="evidence" value="ECO:0007669"/>
    <property type="project" value="TreeGrafter"/>
</dbReference>
<organism evidence="3 4">
    <name type="scientific">Candidatus Taylorbacteria bacterium RIFCSPHIGHO2_01_FULL_46_22b</name>
    <dbReference type="NCBI Taxonomy" id="1802301"/>
    <lineage>
        <taxon>Bacteria</taxon>
        <taxon>Candidatus Tayloriibacteriota</taxon>
    </lineage>
</organism>
<dbReference type="Gene3D" id="1.10.10.2830">
    <property type="match status" value="1"/>
</dbReference>
<dbReference type="PANTHER" id="PTHR33375:SF1">
    <property type="entry name" value="CHROMOSOME-PARTITIONING PROTEIN PARB-RELATED"/>
    <property type="match status" value="1"/>
</dbReference>
<reference evidence="3 4" key="1">
    <citation type="journal article" date="2016" name="Nat. Commun.">
        <title>Thousands of microbial genomes shed light on interconnected biogeochemical processes in an aquifer system.</title>
        <authorList>
            <person name="Anantharaman K."/>
            <person name="Brown C.T."/>
            <person name="Hug L.A."/>
            <person name="Sharon I."/>
            <person name="Castelle C.J."/>
            <person name="Probst A.J."/>
            <person name="Thomas B.C."/>
            <person name="Singh A."/>
            <person name="Wilkins M.J."/>
            <person name="Karaoz U."/>
            <person name="Brodie E.L."/>
            <person name="Williams K.H."/>
            <person name="Hubbard S.S."/>
            <person name="Banfield J.F."/>
        </authorList>
    </citation>
    <scope>NUCLEOTIDE SEQUENCE [LARGE SCALE GENOMIC DNA]</scope>
</reference>
<dbReference type="NCBIfam" id="TIGR00180">
    <property type="entry name" value="parB_part"/>
    <property type="match status" value="1"/>
</dbReference>
<dbReference type="PANTHER" id="PTHR33375">
    <property type="entry name" value="CHROMOSOME-PARTITIONING PROTEIN PARB-RELATED"/>
    <property type="match status" value="1"/>
</dbReference>
<dbReference type="SMART" id="SM00470">
    <property type="entry name" value="ParB"/>
    <property type="match status" value="1"/>
</dbReference>
<accession>A0A1G2M1U9</accession>
<dbReference type="SUPFAM" id="SSF109709">
    <property type="entry name" value="KorB DNA-binding domain-like"/>
    <property type="match status" value="1"/>
</dbReference>
<dbReference type="GO" id="GO:0005694">
    <property type="term" value="C:chromosome"/>
    <property type="evidence" value="ECO:0007669"/>
    <property type="project" value="TreeGrafter"/>
</dbReference>